<sequence>MQRTRWEQIEDHLIAVRDGTYSIKAGHAVEACRKGKLLIDALWHRASRKGVMRGRRYAENPHEAPDHQSPQKERHQHARD</sequence>
<protein>
    <submittedName>
        <fullName evidence="2">Uncharacterized protein</fullName>
    </submittedName>
</protein>
<dbReference type="Proteomes" id="UP000655273">
    <property type="component" value="Unassembled WGS sequence"/>
</dbReference>
<name>A0A927DGE3_9ENTR</name>
<feature type="compositionally biased region" description="Basic and acidic residues" evidence="1">
    <location>
        <begin position="56"/>
        <end position="80"/>
    </location>
</feature>
<comment type="caution">
    <text evidence="2">The sequence shown here is derived from an EMBL/GenBank/DDBJ whole genome shotgun (WGS) entry which is preliminary data.</text>
</comment>
<evidence type="ECO:0000256" key="1">
    <source>
        <dbReference type="SAM" id="MobiDB-lite"/>
    </source>
</evidence>
<organism evidence="2 3">
    <name type="scientific">Enterobacter hormaechei</name>
    <dbReference type="NCBI Taxonomy" id="158836"/>
    <lineage>
        <taxon>Bacteria</taxon>
        <taxon>Pseudomonadati</taxon>
        <taxon>Pseudomonadota</taxon>
        <taxon>Gammaproteobacteria</taxon>
        <taxon>Enterobacterales</taxon>
        <taxon>Enterobacteriaceae</taxon>
        <taxon>Enterobacter</taxon>
        <taxon>Enterobacter cloacae complex</taxon>
    </lineage>
</organism>
<gene>
    <name evidence="2" type="ORF">IE983_05135</name>
</gene>
<evidence type="ECO:0000313" key="2">
    <source>
        <dbReference type="EMBL" id="MBD3706718.1"/>
    </source>
</evidence>
<dbReference type="EMBL" id="JACXTA010000001">
    <property type="protein sequence ID" value="MBD3706718.1"/>
    <property type="molecule type" value="Genomic_DNA"/>
</dbReference>
<reference evidence="2" key="1">
    <citation type="submission" date="2020-07" db="EMBL/GenBank/DDBJ databases">
        <title>Clinical and genomic characterization of carbapenemase-producing Enterobacterales causing secondary infections during the COVID-19 crisis at a New York City hospital.</title>
        <authorList>
            <person name="Gomez-Simmonds A."/>
            <person name="Annavajhala M.K."/>
            <person name="Uhlemann A.-C."/>
        </authorList>
    </citation>
    <scope>NUCLEOTIDE SEQUENCE</scope>
    <source>
        <strain evidence="2">NK1396</strain>
    </source>
</reference>
<dbReference type="AlphaFoldDB" id="A0A927DGE3"/>
<accession>A0A927DGE3</accession>
<feature type="region of interest" description="Disordered" evidence="1">
    <location>
        <begin position="50"/>
        <end position="80"/>
    </location>
</feature>
<proteinExistence type="predicted"/>
<evidence type="ECO:0000313" key="3">
    <source>
        <dbReference type="Proteomes" id="UP000655273"/>
    </source>
</evidence>